<evidence type="ECO:0000256" key="13">
    <source>
        <dbReference type="ARBA" id="ARBA00033450"/>
    </source>
</evidence>
<dbReference type="EMBL" id="QZCH01000007">
    <property type="protein sequence ID" value="RJG48684.1"/>
    <property type="molecule type" value="Genomic_DNA"/>
</dbReference>
<evidence type="ECO:0000259" key="16">
    <source>
        <dbReference type="Pfam" id="PF05193"/>
    </source>
</evidence>
<dbReference type="PROSITE" id="PS00143">
    <property type="entry name" value="INSULINASE"/>
    <property type="match status" value="1"/>
</dbReference>
<feature type="domain" description="Coenzyme PQQ synthesis protein F-like C-terminal lobe" evidence="18">
    <location>
        <begin position="745"/>
        <end position="844"/>
    </location>
</feature>
<name>A0A418YGC2_9GAMM</name>
<comment type="cofactor">
    <cofactor evidence="1">
        <name>Zn(2+)</name>
        <dbReference type="ChEBI" id="CHEBI:29105"/>
    </cofactor>
</comment>
<organism evidence="19 20">
    <name type="scientific">Motilimonas pumila</name>
    <dbReference type="NCBI Taxonomy" id="2303987"/>
    <lineage>
        <taxon>Bacteria</taxon>
        <taxon>Pseudomonadati</taxon>
        <taxon>Pseudomonadota</taxon>
        <taxon>Gammaproteobacteria</taxon>
        <taxon>Alteromonadales</taxon>
        <taxon>Alteromonadales genera incertae sedis</taxon>
        <taxon>Motilimonas</taxon>
    </lineage>
</organism>
<evidence type="ECO:0000256" key="8">
    <source>
        <dbReference type="ARBA" id="ARBA00022801"/>
    </source>
</evidence>
<comment type="function">
    <text evidence="2">Endopeptidase that degrades small peptides of less than 7 kDa, such as glucagon and insulin.</text>
</comment>
<keyword evidence="7" id="KW-0479">Metal-binding</keyword>
<dbReference type="Proteomes" id="UP000283255">
    <property type="component" value="Unassembled WGS sequence"/>
</dbReference>
<keyword evidence="8" id="KW-0378">Hydrolase</keyword>
<evidence type="ECO:0000259" key="15">
    <source>
        <dbReference type="Pfam" id="PF00675"/>
    </source>
</evidence>
<evidence type="ECO:0000256" key="11">
    <source>
        <dbReference type="ARBA" id="ARBA00029597"/>
    </source>
</evidence>
<sequence>MHKSPNDSKAYRHLTLANGLKVLLVHDSAAATAAAAMAVNVGHFHDPDDREGMSHFLEHMLFLGTEKYPQSGDYQDFISRHGGHHNAWTGTEFTNFFFDIEAEYFEPALDRFAQFFIAPLFTEEQVDKERQAIESEYQLKLKDDVRRQYQVNKETTNPAHPFAKFSVGNLQTLADFDGRKARDELLAFYEQEYCSSRMSLVLLAPTSLDQLEQLCRAMFGAVIDRQLPKWKIKAPLYTPKELTLEIKVNPVKDTKKLFVSFALPDISQYYQTKPLTYLSHLLGNEYPKSLFSVLKQQGWINTLSAGGGISGSNFKDFSVSFSLTDEGLSHVDDIIEALFGYIALIKGQGIDRWRYQEKHAIVEQAFQFQEVGRAIDLVSHLAINMHHYPAQDVIYGDYVMANYDETLIRNMLDYFRPDNLRMLISAQGQDTDRTARWYHTPYRVEVIDTTRLSRWQKAQTPLALALPPANPFIAHNIAPRPQAPGPNIPTLLTDKPGYRVWYKKDEQFNVPKGSLYIAVDCEHAVKNVRNIALTRIAVELFLDHLSELTYPAEIAGLGYRIYAHQGGFTLHLSGFTAKLPLLLQLILSARKFGKVDPQRFAIIKQQLIRNWHNQKKGKPISQLFSQLTSLLQPANPPAVDLAAALEDVSLDEMPGFIEALYQQVHVEVLAHGDWLQGEVEELSTYLQKELAPNAAPGAETQRRLVDISGQGSLVRQVHCDHNDSAMIVYYQSSDTASLSIALYTLANHIMSSGFFHELRTQQQLGYVVGSGNLPLNRHPGIIFYVQSPVASPEHLLNCINEFIDSFHLVLMELSQAQWDMSRQGLIAKMREPDTNLKARSQRYWVSIGNKDWQFSQREQVADAIDKLSRADLIRFVVSLKSRFSDRLIVCSQGQAHESHAPLTIGKAIEEADSFRSSAKKFIN</sequence>
<gene>
    <name evidence="19" type="ORF">D1Z90_07435</name>
</gene>
<keyword evidence="10" id="KW-0482">Metalloprotease</keyword>
<comment type="caution">
    <text evidence="19">The sequence shown here is derived from an EMBL/GenBank/DDBJ whole genome shotgun (WGS) entry which is preliminary data.</text>
</comment>
<reference evidence="19 20" key="2">
    <citation type="submission" date="2019-01" db="EMBL/GenBank/DDBJ databases">
        <title>Motilimonas pumilus sp. nov., isolated from the gut of sea cucumber (Apostichopus japonicus).</title>
        <authorList>
            <person name="Wang F.-Q."/>
            <person name="Ren L.-H."/>
            <person name="Lin Y.-W."/>
            <person name="Sun G.-H."/>
            <person name="Du Z.-J."/>
            <person name="Zhao J.-X."/>
            <person name="Liu X.-J."/>
            <person name="Liu L.-J."/>
        </authorList>
    </citation>
    <scope>NUCLEOTIDE SEQUENCE [LARGE SCALE GENOMIC DNA]</scope>
    <source>
        <strain evidence="19 20">PLHSC7-2</strain>
    </source>
</reference>
<dbReference type="PANTHER" id="PTHR43690">
    <property type="entry name" value="NARDILYSIN"/>
    <property type="match status" value="1"/>
</dbReference>
<dbReference type="InterPro" id="IPR011765">
    <property type="entry name" value="Pept_M16_N"/>
</dbReference>
<dbReference type="SUPFAM" id="SSF63411">
    <property type="entry name" value="LuxS/MPP-like metallohydrolase"/>
    <property type="match status" value="4"/>
</dbReference>
<dbReference type="FunFam" id="3.30.830.10:FF:000012">
    <property type="entry name" value="Protease 3"/>
    <property type="match status" value="1"/>
</dbReference>
<evidence type="ECO:0000256" key="9">
    <source>
        <dbReference type="ARBA" id="ARBA00022833"/>
    </source>
</evidence>
<evidence type="ECO:0000313" key="20">
    <source>
        <dbReference type="Proteomes" id="UP000283255"/>
    </source>
</evidence>
<dbReference type="InterPro" id="IPR054734">
    <property type="entry name" value="PqqF-like_C_4"/>
</dbReference>
<proteinExistence type="inferred from homology"/>
<dbReference type="GO" id="GO:0006508">
    <property type="term" value="P:proteolysis"/>
    <property type="evidence" value="ECO:0007669"/>
    <property type="project" value="UniProtKB-KW"/>
</dbReference>
<evidence type="ECO:0000259" key="17">
    <source>
        <dbReference type="Pfam" id="PF16187"/>
    </source>
</evidence>
<comment type="similarity">
    <text evidence="3 14">Belongs to the peptidase M16 family.</text>
</comment>
<dbReference type="FunFam" id="3.30.830.10:FF:000005">
    <property type="entry name" value="nardilysin isoform X1"/>
    <property type="match status" value="1"/>
</dbReference>
<evidence type="ECO:0000256" key="1">
    <source>
        <dbReference type="ARBA" id="ARBA00001947"/>
    </source>
</evidence>
<dbReference type="Pfam" id="PF16187">
    <property type="entry name" value="Peptidase_M16_M"/>
    <property type="match status" value="1"/>
</dbReference>
<dbReference type="Pfam" id="PF05193">
    <property type="entry name" value="Peptidase_M16_C"/>
    <property type="match status" value="1"/>
</dbReference>
<dbReference type="InterPro" id="IPR050626">
    <property type="entry name" value="Peptidase_M16"/>
</dbReference>
<evidence type="ECO:0000256" key="6">
    <source>
        <dbReference type="ARBA" id="ARBA00022670"/>
    </source>
</evidence>
<dbReference type="Pfam" id="PF22456">
    <property type="entry name" value="PqqF-like_C_4"/>
    <property type="match status" value="1"/>
</dbReference>
<dbReference type="Gene3D" id="3.30.830.10">
    <property type="entry name" value="Metalloenzyme, LuxS/M16 peptidase-like"/>
    <property type="match status" value="4"/>
</dbReference>
<dbReference type="InterPro" id="IPR001431">
    <property type="entry name" value="Pept_M16_Zn_BS"/>
</dbReference>
<dbReference type="GO" id="GO:0005737">
    <property type="term" value="C:cytoplasm"/>
    <property type="evidence" value="ECO:0007669"/>
    <property type="project" value="UniProtKB-ARBA"/>
</dbReference>
<evidence type="ECO:0000313" key="19">
    <source>
        <dbReference type="EMBL" id="RJG48684.1"/>
    </source>
</evidence>
<evidence type="ECO:0000256" key="3">
    <source>
        <dbReference type="ARBA" id="ARBA00007261"/>
    </source>
</evidence>
<evidence type="ECO:0000259" key="18">
    <source>
        <dbReference type="Pfam" id="PF22456"/>
    </source>
</evidence>
<evidence type="ECO:0000256" key="10">
    <source>
        <dbReference type="ARBA" id="ARBA00023049"/>
    </source>
</evidence>
<dbReference type="InterPro" id="IPR032632">
    <property type="entry name" value="Peptidase_M16_M"/>
</dbReference>
<dbReference type="InterPro" id="IPR011249">
    <property type="entry name" value="Metalloenz_LuxS/M16"/>
</dbReference>
<keyword evidence="20" id="KW-1185">Reference proteome</keyword>
<dbReference type="PANTHER" id="PTHR43690:SF18">
    <property type="entry name" value="INSULIN-DEGRADING ENZYME-RELATED"/>
    <property type="match status" value="1"/>
</dbReference>
<dbReference type="RefSeq" id="WP_119910125.1">
    <property type="nucleotide sequence ID" value="NZ_QZCH01000007.1"/>
</dbReference>
<feature type="domain" description="Peptidase M16 C-terminal" evidence="16">
    <location>
        <begin position="182"/>
        <end position="356"/>
    </location>
</feature>
<feature type="domain" description="Peptidase M16 N-terminal" evidence="15">
    <location>
        <begin position="21"/>
        <end position="158"/>
    </location>
</feature>
<keyword evidence="9" id="KW-0862">Zinc</keyword>
<evidence type="ECO:0000256" key="2">
    <source>
        <dbReference type="ARBA" id="ARBA00002184"/>
    </source>
</evidence>
<dbReference type="Pfam" id="PF00675">
    <property type="entry name" value="Peptidase_M16"/>
    <property type="match status" value="1"/>
</dbReference>
<protein>
    <recommendedName>
        <fullName evidence="5">Protease 3</fullName>
        <ecNumber evidence="4">3.4.24.55</ecNumber>
    </recommendedName>
    <alternativeName>
        <fullName evidence="13">Pitrilysin</fullName>
    </alternativeName>
    <alternativeName>
        <fullName evidence="12">Protease III</fullName>
    </alternativeName>
    <alternativeName>
        <fullName evidence="11">Protease pi</fullName>
    </alternativeName>
</protein>
<dbReference type="AlphaFoldDB" id="A0A418YGC2"/>
<dbReference type="GO" id="GO:0004222">
    <property type="term" value="F:metalloendopeptidase activity"/>
    <property type="evidence" value="ECO:0007669"/>
    <property type="project" value="UniProtKB-EC"/>
</dbReference>
<reference evidence="19 20" key="1">
    <citation type="submission" date="2018-09" db="EMBL/GenBank/DDBJ databases">
        <authorList>
            <person name="Wang F."/>
        </authorList>
    </citation>
    <scope>NUCLEOTIDE SEQUENCE [LARGE SCALE GENOMIC DNA]</scope>
    <source>
        <strain evidence="19 20">PLHSC7-2</strain>
    </source>
</reference>
<dbReference type="GO" id="GO:0046872">
    <property type="term" value="F:metal ion binding"/>
    <property type="evidence" value="ECO:0007669"/>
    <property type="project" value="UniProtKB-KW"/>
</dbReference>
<evidence type="ECO:0000256" key="4">
    <source>
        <dbReference type="ARBA" id="ARBA00012449"/>
    </source>
</evidence>
<dbReference type="InterPro" id="IPR007863">
    <property type="entry name" value="Peptidase_M16_C"/>
</dbReference>
<dbReference type="OrthoDB" id="9811314at2"/>
<feature type="domain" description="Peptidase M16 middle/third" evidence="17">
    <location>
        <begin position="366"/>
        <end position="643"/>
    </location>
</feature>
<evidence type="ECO:0000256" key="14">
    <source>
        <dbReference type="RuleBase" id="RU004447"/>
    </source>
</evidence>
<evidence type="ECO:0000256" key="7">
    <source>
        <dbReference type="ARBA" id="ARBA00022723"/>
    </source>
</evidence>
<keyword evidence="6" id="KW-0645">Protease</keyword>
<evidence type="ECO:0000256" key="5">
    <source>
        <dbReference type="ARBA" id="ARBA00017565"/>
    </source>
</evidence>
<accession>A0A418YGC2</accession>
<dbReference type="EC" id="3.4.24.55" evidence="4"/>
<evidence type="ECO:0000256" key="12">
    <source>
        <dbReference type="ARBA" id="ARBA00031184"/>
    </source>
</evidence>